<organism evidence="1 2">
    <name type="scientific">Lindgomyces ingoldianus</name>
    <dbReference type="NCBI Taxonomy" id="673940"/>
    <lineage>
        <taxon>Eukaryota</taxon>
        <taxon>Fungi</taxon>
        <taxon>Dikarya</taxon>
        <taxon>Ascomycota</taxon>
        <taxon>Pezizomycotina</taxon>
        <taxon>Dothideomycetes</taxon>
        <taxon>Pleosporomycetidae</taxon>
        <taxon>Pleosporales</taxon>
        <taxon>Lindgomycetaceae</taxon>
        <taxon>Lindgomyces</taxon>
    </lineage>
</organism>
<protein>
    <submittedName>
        <fullName evidence="1">Uncharacterized protein</fullName>
    </submittedName>
</protein>
<accession>A0ACB6QNQ1</accession>
<evidence type="ECO:0000313" key="2">
    <source>
        <dbReference type="Proteomes" id="UP000799755"/>
    </source>
</evidence>
<dbReference type="EMBL" id="MU003515">
    <property type="protein sequence ID" value="KAF2468541.1"/>
    <property type="molecule type" value="Genomic_DNA"/>
</dbReference>
<name>A0ACB6QNQ1_9PLEO</name>
<comment type="caution">
    <text evidence="1">The sequence shown here is derived from an EMBL/GenBank/DDBJ whole genome shotgun (WGS) entry which is preliminary data.</text>
</comment>
<gene>
    <name evidence="1" type="ORF">BDR25DRAFT_344263</name>
</gene>
<evidence type="ECO:0000313" key="1">
    <source>
        <dbReference type="EMBL" id="KAF2468541.1"/>
    </source>
</evidence>
<sequence>MVLSTSKFETFSVRPPTPPKDLDKEVNEALEFLDDPFGTKLLLNRISTSKSHLSTPAQSPSSETANSTNSSSRKKRVNFEIPTCTLPATSLAPHHWTPLHSSPLRPLPQTRVSRPLKSILKAHDPASTPPTTDEGSVAHKFETLADMLESMVKMLAQGSRSSKLDAYITLQRTMQAYEKVPDIQSLTIKMGLLSQFIRRDMQAMSMTGSGPDSQLIGQAIKFLMVLVRIADLKTAMDDGFCSFIVERCIQVAADASMPKTIINTHLALLMQQNFRPKIMTTVRVEKILDVFDNINDRVSGFSVLAYRIRVYRKLIQQRPEVMAKHTDRWFKHTLQALLSCQKDINQSALDTAMSAAKTIGSDPQVTKAVLSILNRVKTDGNTLGKVIAQELDKMLGSEVAPLVPQIWGVVTAFLRDSFDLNKFTAMSDWLALLQKFFKSDNDMVKVNANVATNFLIYAVNITQSSPRSWSELLLKIPQQQLQRRSHWKKAEGEVVTASYLALLYYGLRPTASYEQLDRYWNEFVADFWKPLIHSSSSKYAVVSCRIVSSLLNGSRKAWDEQRVLELKSQSMVQRDELPLLDPKWVRKNLSSILKFVETLLDATPWLLETEENQPAKTVWISLLDSLVEASSKEVMASTETKDALAHIVNLLRRIWDRHTSELAIAHQKEVSWANKFCFLIEKVLEKLGTFQFADKCLTRNEENGLELAGTPSNRSRQNGPRISPLLYFVDLLVSRSEGKLSDKVRFQAVQLILEPCVNARNTRLGKLELLRDCSAAVDSSSKNAVTLNFWARIANQTKACIQERSSDANERQSQQLGKEYEVLVEILALGSKFLLGSPSGRELLTSFVEAVRREAGEGAVVLAVIEKVSERVLRHTEDSSVCLPYATTLLQNLPKTIVRRNLDQGRQSLWPSSQIPARGHEFNPYNHFYAAIVSIGSASYQTVHVGDSESVREFFSALANSIQQCPLSYLAVYLRSIQVGITPWIEDADRKLQGKEQSAKHLYREVLNLWQAVNTALERLPRKDSSMLVVLEPLVTAGFSSRRLSIVNISITTWNATFGKEESLRYPSRLENILRRFHSTVNISLPSLSLKDEDVHETPSFYDSDSQIVDSERGFRSPRIKDSPFEIVKTIRSSRSPAVPSTSTRRMSSRHTPKVRLRHENSQIQFEPIVSSPTDPLNQESQILTERQIEMIERQRGTAHIFSDVASVSDPQPQENATREPSMEFHSDLTRVDDLPSENSRTPLKSLASMGPMDVYLGSSPTPQARNRSQQVLRDDTNMATPNAVRTVRLANDTDDLGSSPPRFESQLRPSTRVSNSNDKSDDLVRDSFDYHQPEQFEDDHSMITDEEETVDEGLLLHVGRPMDQNEVDSSEDELPTDEDPPEVPSSTVDLQLTAQLTAELNAQIESTVGKDSGTLSGTLQEPNNLYVDALSQNLHPDTIEHKDVAAHPLGAPEESLDSDNEPANAAEGEDTQKEAGTISSGTSRVGDSFLSMEAAKEPTELPDTQVESRRRSSRTSVLSSPRRHGGTKRRKQSTADSMRKSKKSKTTEAVELLQTLPESSKENPDDDDDDDDDDGILDCIVVHVKPTSNPLIKPEPSSAVSSPASRKIEKKGDAHNLKKSRWSTQELPDSQVVMLASASRKRPAPRSMPAPAQVEAHSADILVENTPAPKRARKSLSQDVGTAKATASTDSSSQVKRLSHVQVTPKRAPPQSASSAAGSSRPTVVEENDITIDHAPIQSDEASVLVGEQNTDVARQSDTTAPLKTEQPQSQHGSESVATPNRSFTERVILTPRSVLGRLRKIISDCSQMVLGRADEREFDDVLFDLRRQVHAAGRRSEEGQ</sequence>
<keyword evidence="2" id="KW-1185">Reference proteome</keyword>
<reference evidence="1" key="1">
    <citation type="journal article" date="2020" name="Stud. Mycol.">
        <title>101 Dothideomycetes genomes: a test case for predicting lifestyles and emergence of pathogens.</title>
        <authorList>
            <person name="Haridas S."/>
            <person name="Albert R."/>
            <person name="Binder M."/>
            <person name="Bloem J."/>
            <person name="Labutti K."/>
            <person name="Salamov A."/>
            <person name="Andreopoulos B."/>
            <person name="Baker S."/>
            <person name="Barry K."/>
            <person name="Bills G."/>
            <person name="Bluhm B."/>
            <person name="Cannon C."/>
            <person name="Castanera R."/>
            <person name="Culley D."/>
            <person name="Daum C."/>
            <person name="Ezra D."/>
            <person name="Gonzalez J."/>
            <person name="Henrissat B."/>
            <person name="Kuo A."/>
            <person name="Liang C."/>
            <person name="Lipzen A."/>
            <person name="Lutzoni F."/>
            <person name="Magnuson J."/>
            <person name="Mondo S."/>
            <person name="Nolan M."/>
            <person name="Ohm R."/>
            <person name="Pangilinan J."/>
            <person name="Park H.-J."/>
            <person name="Ramirez L."/>
            <person name="Alfaro M."/>
            <person name="Sun H."/>
            <person name="Tritt A."/>
            <person name="Yoshinaga Y."/>
            <person name="Zwiers L.-H."/>
            <person name="Turgeon B."/>
            <person name="Goodwin S."/>
            <person name="Spatafora J."/>
            <person name="Crous P."/>
            <person name="Grigoriev I."/>
        </authorList>
    </citation>
    <scope>NUCLEOTIDE SEQUENCE</scope>
    <source>
        <strain evidence="1">ATCC 200398</strain>
    </source>
</reference>
<proteinExistence type="predicted"/>
<dbReference type="Proteomes" id="UP000799755">
    <property type="component" value="Unassembled WGS sequence"/>
</dbReference>